<evidence type="ECO:0000256" key="6">
    <source>
        <dbReference type="ARBA" id="ARBA00022946"/>
    </source>
</evidence>
<proteinExistence type="inferred from homology"/>
<dbReference type="Pfam" id="PF00108">
    <property type="entry name" value="Thiolase_N"/>
    <property type="match status" value="1"/>
</dbReference>
<organism evidence="12 13">
    <name type="scientific">Pendulispora albinea</name>
    <dbReference type="NCBI Taxonomy" id="2741071"/>
    <lineage>
        <taxon>Bacteria</taxon>
        <taxon>Pseudomonadati</taxon>
        <taxon>Myxococcota</taxon>
        <taxon>Myxococcia</taxon>
        <taxon>Myxococcales</taxon>
        <taxon>Sorangiineae</taxon>
        <taxon>Pendulisporaceae</taxon>
        <taxon>Pendulispora</taxon>
    </lineage>
</organism>
<evidence type="ECO:0000313" key="13">
    <source>
        <dbReference type="Proteomes" id="UP001370348"/>
    </source>
</evidence>
<comment type="similarity">
    <text evidence="1 9">Belongs to the thiolase-like superfamily. Thiolase family.</text>
</comment>
<dbReference type="Pfam" id="PF02803">
    <property type="entry name" value="Thiolase_C"/>
    <property type="match status" value="1"/>
</dbReference>
<dbReference type="RefSeq" id="WP_394824157.1">
    <property type="nucleotide sequence ID" value="NZ_CP089984.1"/>
</dbReference>
<dbReference type="NCBIfam" id="TIGR01930">
    <property type="entry name" value="AcCoA-C-Actrans"/>
    <property type="match status" value="1"/>
</dbReference>
<evidence type="ECO:0000313" key="12">
    <source>
        <dbReference type="EMBL" id="WXB14535.1"/>
    </source>
</evidence>
<dbReference type="InterPro" id="IPR020610">
    <property type="entry name" value="Thiolase_AS"/>
</dbReference>
<keyword evidence="7" id="KW-0630">Potassium</keyword>
<keyword evidence="8 9" id="KW-0012">Acyltransferase</keyword>
<comment type="subunit">
    <text evidence="2">Homotetramer.</text>
</comment>
<dbReference type="InterPro" id="IPR020616">
    <property type="entry name" value="Thiolase_N"/>
</dbReference>
<dbReference type="PANTHER" id="PTHR18919">
    <property type="entry name" value="ACETYL-COA C-ACYLTRANSFERASE"/>
    <property type="match status" value="1"/>
</dbReference>
<evidence type="ECO:0000256" key="2">
    <source>
        <dbReference type="ARBA" id="ARBA00011881"/>
    </source>
</evidence>
<dbReference type="InterPro" id="IPR016039">
    <property type="entry name" value="Thiolase-like"/>
</dbReference>
<evidence type="ECO:0000259" key="10">
    <source>
        <dbReference type="Pfam" id="PF00108"/>
    </source>
</evidence>
<evidence type="ECO:0000256" key="1">
    <source>
        <dbReference type="ARBA" id="ARBA00010982"/>
    </source>
</evidence>
<dbReference type="Gene3D" id="3.40.47.10">
    <property type="match status" value="2"/>
</dbReference>
<evidence type="ECO:0000256" key="3">
    <source>
        <dbReference type="ARBA" id="ARBA00012705"/>
    </source>
</evidence>
<accession>A0ABZ2LZK5</accession>
<evidence type="ECO:0000256" key="9">
    <source>
        <dbReference type="RuleBase" id="RU003557"/>
    </source>
</evidence>
<dbReference type="EMBL" id="CP089984">
    <property type="protein sequence ID" value="WXB14535.1"/>
    <property type="molecule type" value="Genomic_DNA"/>
</dbReference>
<dbReference type="Proteomes" id="UP001370348">
    <property type="component" value="Chromosome"/>
</dbReference>
<evidence type="ECO:0000259" key="11">
    <source>
        <dbReference type="Pfam" id="PF02803"/>
    </source>
</evidence>
<keyword evidence="4 9" id="KW-0808">Transferase</keyword>
<gene>
    <name evidence="12" type="ORF">LZC94_42760</name>
</gene>
<keyword evidence="6" id="KW-0809">Transit peptide</keyword>
<name>A0ABZ2LZK5_9BACT</name>
<sequence length="394" mass="41178">MTTTAPVYIVSASRTPIGSFLGSLSALRAPDLGAAAIRGALERAKVAPEQVGEVFMGNVLSAGIGQAPARQASIFAGIPNTVPATTVGKVCGSGLQAIIFGAKTVALGDSEIVVAGGMESMSNVPYYLEKARSGYRMGDGKIVDGMIFDGLWDPYNNVHMGNCGDACAKEYGFTREAQDEYTRETFRRALAAQREGLFDNEITPVKVPQRKGEALEVKLDEGPAKGDPSKFASLKPAFSKDGTITAANASSINDGASALVLASEAAVKAHKLEPLARIVAYASAAQEPEKFTTAPIKAIENVCKRTGLSTNDIDFYEINEAFAVVPMVAVKQLGLDPQRVNVRGGACALGHPIGASGARIVTTLLHALKHQGKKRGMASICIGGGEALALVVER</sequence>
<evidence type="ECO:0000256" key="4">
    <source>
        <dbReference type="ARBA" id="ARBA00022679"/>
    </source>
</evidence>
<dbReference type="InterPro" id="IPR020617">
    <property type="entry name" value="Thiolase_C"/>
</dbReference>
<evidence type="ECO:0000256" key="5">
    <source>
        <dbReference type="ARBA" id="ARBA00022723"/>
    </source>
</evidence>
<feature type="domain" description="Thiolase C-terminal" evidence="11">
    <location>
        <begin position="273"/>
        <end position="394"/>
    </location>
</feature>
<dbReference type="CDD" id="cd00751">
    <property type="entry name" value="thiolase"/>
    <property type="match status" value="1"/>
</dbReference>
<dbReference type="EC" id="2.3.1.9" evidence="3"/>
<dbReference type="SUPFAM" id="SSF53901">
    <property type="entry name" value="Thiolase-like"/>
    <property type="match status" value="2"/>
</dbReference>
<evidence type="ECO:0000256" key="8">
    <source>
        <dbReference type="ARBA" id="ARBA00023315"/>
    </source>
</evidence>
<protein>
    <recommendedName>
        <fullName evidence="3">acetyl-CoA C-acetyltransferase</fullName>
        <ecNumber evidence="3">2.3.1.9</ecNumber>
    </recommendedName>
</protein>
<feature type="domain" description="Thiolase N-terminal" evidence="10">
    <location>
        <begin position="7"/>
        <end position="264"/>
    </location>
</feature>
<reference evidence="12 13" key="1">
    <citation type="submission" date="2021-12" db="EMBL/GenBank/DDBJ databases">
        <title>Discovery of the Pendulisporaceae a myxobacterial family with distinct sporulation behavior and unique specialized metabolism.</title>
        <authorList>
            <person name="Garcia R."/>
            <person name="Popoff A."/>
            <person name="Bader C.D."/>
            <person name="Loehr J."/>
            <person name="Walesch S."/>
            <person name="Walt C."/>
            <person name="Boldt J."/>
            <person name="Bunk B."/>
            <person name="Haeckl F.J.F.P.J."/>
            <person name="Gunesch A.P."/>
            <person name="Birkelbach J."/>
            <person name="Nuebel U."/>
            <person name="Pietschmann T."/>
            <person name="Bach T."/>
            <person name="Mueller R."/>
        </authorList>
    </citation>
    <scope>NUCLEOTIDE SEQUENCE [LARGE SCALE GENOMIC DNA]</scope>
    <source>
        <strain evidence="12 13">MSr11954</strain>
    </source>
</reference>
<dbReference type="PIRSF" id="PIRSF000429">
    <property type="entry name" value="Ac-CoA_Ac_transf"/>
    <property type="match status" value="1"/>
</dbReference>
<evidence type="ECO:0000256" key="7">
    <source>
        <dbReference type="ARBA" id="ARBA00022958"/>
    </source>
</evidence>
<keyword evidence="13" id="KW-1185">Reference proteome</keyword>
<keyword evidence="5" id="KW-0479">Metal-binding</keyword>
<dbReference type="PANTHER" id="PTHR18919:SF156">
    <property type="entry name" value="ACETYL-COA ACETYLTRANSFERASE, MITOCHONDRIAL"/>
    <property type="match status" value="1"/>
</dbReference>
<dbReference type="InterPro" id="IPR002155">
    <property type="entry name" value="Thiolase"/>
</dbReference>
<dbReference type="PROSITE" id="PS00099">
    <property type="entry name" value="THIOLASE_3"/>
    <property type="match status" value="1"/>
</dbReference>